<evidence type="ECO:0000313" key="3">
    <source>
        <dbReference type="Proteomes" id="UP000230052"/>
    </source>
</evidence>
<evidence type="ECO:0000313" key="2">
    <source>
        <dbReference type="EMBL" id="PIU41507.1"/>
    </source>
</evidence>
<proteinExistence type="predicted"/>
<dbReference type="Pfam" id="PF04015">
    <property type="entry name" value="DUF362"/>
    <property type="match status" value="1"/>
</dbReference>
<comment type="caution">
    <text evidence="2">The sequence shown here is derived from an EMBL/GenBank/DDBJ whole genome shotgun (WGS) entry which is preliminary data.</text>
</comment>
<protein>
    <recommendedName>
        <fullName evidence="1">DUF362 domain-containing protein</fullName>
    </recommendedName>
</protein>
<accession>A0A2J0L4Q3</accession>
<organism evidence="2 3">
    <name type="scientific">Candidatus Aquitaenariimonas noxiae</name>
    <dbReference type="NCBI Taxonomy" id="1974741"/>
    <lineage>
        <taxon>Bacteria</taxon>
        <taxon>Pseudomonadati</taxon>
        <taxon>Candidatus Omnitrophota</taxon>
        <taxon>Candidatus Aquitaenariimonas</taxon>
    </lineage>
</organism>
<dbReference type="InterPro" id="IPR007160">
    <property type="entry name" value="DUF362"/>
</dbReference>
<gene>
    <name evidence="2" type="ORF">COS99_05180</name>
</gene>
<name>A0A2J0L4Q3_9BACT</name>
<dbReference type="EMBL" id="PEWV01000053">
    <property type="protein sequence ID" value="PIU41507.1"/>
    <property type="molecule type" value="Genomic_DNA"/>
</dbReference>
<sequence length="105" mass="11573">MGKVSVVKIGKSIKNSLSSCINLIGGIKRYVNSSDKVLLKPNLNGSECCTNIKLTGSLIQLLIDNGKKNIFIAESTFGNKDITQKYFQETGYSTWPKNTTLSWLI</sequence>
<dbReference type="Proteomes" id="UP000230052">
    <property type="component" value="Unassembled WGS sequence"/>
</dbReference>
<feature type="domain" description="DUF362" evidence="1">
    <location>
        <begin position="37"/>
        <end position="98"/>
    </location>
</feature>
<evidence type="ECO:0000259" key="1">
    <source>
        <dbReference type="Pfam" id="PF04015"/>
    </source>
</evidence>
<dbReference type="AlphaFoldDB" id="A0A2J0L4Q3"/>
<reference evidence="2 3" key="1">
    <citation type="submission" date="2017-09" db="EMBL/GenBank/DDBJ databases">
        <title>Depth-based differentiation of microbial function through sediment-hosted aquifers and enrichment of novel symbionts in the deep terrestrial subsurface.</title>
        <authorList>
            <person name="Probst A.J."/>
            <person name="Ladd B."/>
            <person name="Jarett J.K."/>
            <person name="Geller-Mcgrath D.E."/>
            <person name="Sieber C.M."/>
            <person name="Emerson J.B."/>
            <person name="Anantharaman K."/>
            <person name="Thomas B.C."/>
            <person name="Malmstrom R."/>
            <person name="Stieglmeier M."/>
            <person name="Klingl A."/>
            <person name="Woyke T."/>
            <person name="Ryan C.M."/>
            <person name="Banfield J.F."/>
        </authorList>
    </citation>
    <scope>NUCLEOTIDE SEQUENCE [LARGE SCALE GENOMIC DNA]</scope>
    <source>
        <strain evidence="2">CG07_land_8_20_14_0_80_42_15</strain>
    </source>
</reference>